<dbReference type="EMBL" id="JBHTBH010000012">
    <property type="protein sequence ID" value="MFC7330581.1"/>
    <property type="molecule type" value="Genomic_DNA"/>
</dbReference>
<evidence type="ECO:0000256" key="1">
    <source>
        <dbReference type="ARBA" id="ARBA00023015"/>
    </source>
</evidence>
<dbReference type="RefSeq" id="WP_379873217.1">
    <property type="nucleotide sequence ID" value="NZ_JBHTBH010000012.1"/>
</dbReference>
<dbReference type="Proteomes" id="UP001596540">
    <property type="component" value="Unassembled WGS sequence"/>
</dbReference>
<dbReference type="PROSITE" id="PS50995">
    <property type="entry name" value="HTH_MARR_2"/>
    <property type="match status" value="1"/>
</dbReference>
<evidence type="ECO:0000256" key="2">
    <source>
        <dbReference type="ARBA" id="ARBA00023125"/>
    </source>
</evidence>
<evidence type="ECO:0000313" key="6">
    <source>
        <dbReference type="Proteomes" id="UP001596540"/>
    </source>
</evidence>
<comment type="caution">
    <text evidence="5">The sequence shown here is derived from an EMBL/GenBank/DDBJ whole genome shotgun (WGS) entry which is preliminary data.</text>
</comment>
<dbReference type="Pfam" id="PF13463">
    <property type="entry name" value="HTH_27"/>
    <property type="match status" value="1"/>
</dbReference>
<protein>
    <submittedName>
        <fullName evidence="5">MarR family winged helix-turn-helix transcriptional regulator</fullName>
    </submittedName>
</protein>
<dbReference type="PROSITE" id="PS01117">
    <property type="entry name" value="HTH_MARR_1"/>
    <property type="match status" value="1"/>
</dbReference>
<feature type="domain" description="HTH marR-type" evidence="4">
    <location>
        <begin position="13"/>
        <end position="141"/>
    </location>
</feature>
<evidence type="ECO:0000313" key="5">
    <source>
        <dbReference type="EMBL" id="MFC7330581.1"/>
    </source>
</evidence>
<keyword evidence="1" id="KW-0805">Transcription regulation</keyword>
<dbReference type="PANTHER" id="PTHR33164:SF99">
    <property type="entry name" value="MARR FAMILY REGULATORY PROTEIN"/>
    <property type="match status" value="1"/>
</dbReference>
<evidence type="ECO:0000256" key="3">
    <source>
        <dbReference type="ARBA" id="ARBA00023163"/>
    </source>
</evidence>
<dbReference type="SUPFAM" id="SSF46785">
    <property type="entry name" value="Winged helix' DNA-binding domain"/>
    <property type="match status" value="1"/>
</dbReference>
<proteinExistence type="predicted"/>
<evidence type="ECO:0000259" key="4">
    <source>
        <dbReference type="PROSITE" id="PS50995"/>
    </source>
</evidence>
<name>A0ABW2KMW0_9ACTN</name>
<dbReference type="InterPro" id="IPR039422">
    <property type="entry name" value="MarR/SlyA-like"/>
</dbReference>
<dbReference type="PANTHER" id="PTHR33164">
    <property type="entry name" value="TRANSCRIPTIONAL REGULATOR, MARR FAMILY"/>
    <property type="match status" value="1"/>
</dbReference>
<keyword evidence="2" id="KW-0238">DNA-binding</keyword>
<reference evidence="6" key="1">
    <citation type="journal article" date="2019" name="Int. J. Syst. Evol. Microbiol.">
        <title>The Global Catalogue of Microorganisms (GCM) 10K type strain sequencing project: providing services to taxonomists for standard genome sequencing and annotation.</title>
        <authorList>
            <consortium name="The Broad Institute Genomics Platform"/>
            <consortium name="The Broad Institute Genome Sequencing Center for Infectious Disease"/>
            <person name="Wu L."/>
            <person name="Ma J."/>
        </authorList>
    </citation>
    <scope>NUCLEOTIDE SEQUENCE [LARGE SCALE GENOMIC DNA]</scope>
    <source>
        <strain evidence="6">CGMCC 4.7382</strain>
    </source>
</reference>
<sequence length="144" mass="16290">MSESQGEDPLVVATRANHEIFMLTSSRLEAFLARHRLTYQTAQALWVIDPDEPAPSMKVMADRLYCNAPNLSFIARQLADRGYLERVVDPDDRRSRVLVLTDEGRRVRAAVIDATLSASPFAQCEPHELRELAAALERLRRRAS</sequence>
<dbReference type="Gene3D" id="1.10.10.10">
    <property type="entry name" value="Winged helix-like DNA-binding domain superfamily/Winged helix DNA-binding domain"/>
    <property type="match status" value="1"/>
</dbReference>
<dbReference type="SMART" id="SM00347">
    <property type="entry name" value="HTH_MARR"/>
    <property type="match status" value="1"/>
</dbReference>
<dbReference type="InterPro" id="IPR036388">
    <property type="entry name" value="WH-like_DNA-bd_sf"/>
</dbReference>
<dbReference type="InterPro" id="IPR036390">
    <property type="entry name" value="WH_DNA-bd_sf"/>
</dbReference>
<dbReference type="InterPro" id="IPR000835">
    <property type="entry name" value="HTH_MarR-typ"/>
</dbReference>
<keyword evidence="3" id="KW-0804">Transcription</keyword>
<dbReference type="InterPro" id="IPR023187">
    <property type="entry name" value="Tscrpt_reg_MarR-type_CS"/>
</dbReference>
<keyword evidence="6" id="KW-1185">Reference proteome</keyword>
<gene>
    <name evidence="5" type="ORF">ACFQRF_22890</name>
</gene>
<accession>A0ABW2KMW0</accession>
<organism evidence="5 6">
    <name type="scientific">Marinactinospora rubrisoli</name>
    <dbReference type="NCBI Taxonomy" id="2715399"/>
    <lineage>
        <taxon>Bacteria</taxon>
        <taxon>Bacillati</taxon>
        <taxon>Actinomycetota</taxon>
        <taxon>Actinomycetes</taxon>
        <taxon>Streptosporangiales</taxon>
        <taxon>Nocardiopsidaceae</taxon>
        <taxon>Marinactinospora</taxon>
    </lineage>
</organism>